<dbReference type="PANTHER" id="PTHR37302">
    <property type="entry name" value="SLR1116 PROTEIN"/>
    <property type="match status" value="1"/>
</dbReference>
<dbReference type="Pfam" id="PF05163">
    <property type="entry name" value="DinB"/>
    <property type="match status" value="1"/>
</dbReference>
<comment type="caution">
    <text evidence="2">The sequence shown here is derived from an EMBL/GenBank/DDBJ whole genome shotgun (WGS) entry which is preliminary data.</text>
</comment>
<dbReference type="Gene3D" id="1.20.120.450">
    <property type="entry name" value="dinb family like domain"/>
    <property type="match status" value="1"/>
</dbReference>
<accession>A0A1Y2C8Y8</accession>
<keyword evidence="3" id="KW-1185">Reference proteome</keyword>
<dbReference type="Proteomes" id="UP000193642">
    <property type="component" value="Unassembled WGS sequence"/>
</dbReference>
<organism evidence="2 3">
    <name type="scientific">Rhizoclosmatium globosum</name>
    <dbReference type="NCBI Taxonomy" id="329046"/>
    <lineage>
        <taxon>Eukaryota</taxon>
        <taxon>Fungi</taxon>
        <taxon>Fungi incertae sedis</taxon>
        <taxon>Chytridiomycota</taxon>
        <taxon>Chytridiomycota incertae sedis</taxon>
        <taxon>Chytridiomycetes</taxon>
        <taxon>Chytridiales</taxon>
        <taxon>Chytriomycetaceae</taxon>
        <taxon>Rhizoclosmatium</taxon>
    </lineage>
</organism>
<keyword evidence="1" id="KW-0479">Metal-binding</keyword>
<protein>
    <recommendedName>
        <fullName evidence="4">Damage-inducible protein DinB</fullName>
    </recommendedName>
</protein>
<evidence type="ECO:0008006" key="4">
    <source>
        <dbReference type="Google" id="ProtNLM"/>
    </source>
</evidence>
<evidence type="ECO:0000313" key="3">
    <source>
        <dbReference type="Proteomes" id="UP000193642"/>
    </source>
</evidence>
<name>A0A1Y2C8Y8_9FUNG</name>
<reference evidence="2 3" key="1">
    <citation type="submission" date="2016-07" db="EMBL/GenBank/DDBJ databases">
        <title>Pervasive Adenine N6-methylation of Active Genes in Fungi.</title>
        <authorList>
            <consortium name="DOE Joint Genome Institute"/>
            <person name="Mondo S.J."/>
            <person name="Dannebaum R.O."/>
            <person name="Kuo R.C."/>
            <person name="Labutti K."/>
            <person name="Haridas S."/>
            <person name="Kuo A."/>
            <person name="Salamov A."/>
            <person name="Ahrendt S.R."/>
            <person name="Lipzen A."/>
            <person name="Sullivan W."/>
            <person name="Andreopoulos W.B."/>
            <person name="Clum A."/>
            <person name="Lindquist E."/>
            <person name="Daum C."/>
            <person name="Ramamoorthy G.K."/>
            <person name="Gryganskyi A."/>
            <person name="Culley D."/>
            <person name="Magnuson J.K."/>
            <person name="James T.Y."/>
            <person name="O'Malley M.A."/>
            <person name="Stajich J.E."/>
            <person name="Spatafora J.W."/>
            <person name="Visel A."/>
            <person name="Grigoriev I.V."/>
        </authorList>
    </citation>
    <scope>NUCLEOTIDE SEQUENCE [LARGE SCALE GENOMIC DNA]</scope>
    <source>
        <strain evidence="2 3">JEL800</strain>
    </source>
</reference>
<dbReference type="OrthoDB" id="158485at2759"/>
<evidence type="ECO:0000256" key="1">
    <source>
        <dbReference type="ARBA" id="ARBA00022723"/>
    </source>
</evidence>
<dbReference type="SUPFAM" id="SSF109854">
    <property type="entry name" value="DinB/YfiT-like putative metalloenzymes"/>
    <property type="match status" value="1"/>
</dbReference>
<dbReference type="AlphaFoldDB" id="A0A1Y2C8Y8"/>
<dbReference type="EMBL" id="MCGO01000025">
    <property type="protein sequence ID" value="ORY43406.1"/>
    <property type="molecule type" value="Genomic_DNA"/>
</dbReference>
<sequence length="155" mass="17741">MSDAAYYANAGLPFRSIHGTLNHLLLAERLWLERLTGQSGNNGHLALLEHWRQADLYSTKDSTSIYWEEYVKDRNELGQALNEECRLYEEWVAKLPDQVSEEFSYDRKGVLITKPLVETLMHIVNHGTHHRGQISAAVFAAGLPPPVLDMLYYEN</sequence>
<gene>
    <name evidence="2" type="ORF">BCR33DRAFT_785770</name>
</gene>
<dbReference type="GO" id="GO:0046872">
    <property type="term" value="F:metal ion binding"/>
    <property type="evidence" value="ECO:0007669"/>
    <property type="project" value="UniProtKB-KW"/>
</dbReference>
<evidence type="ECO:0000313" key="2">
    <source>
        <dbReference type="EMBL" id="ORY43406.1"/>
    </source>
</evidence>
<proteinExistence type="predicted"/>
<dbReference type="InterPro" id="IPR007837">
    <property type="entry name" value="DinB"/>
</dbReference>
<dbReference type="InterPro" id="IPR034660">
    <property type="entry name" value="DinB/YfiT-like"/>
</dbReference>
<dbReference type="PANTHER" id="PTHR37302:SF1">
    <property type="entry name" value="PROTEIN DINB"/>
    <property type="match status" value="1"/>
</dbReference>